<evidence type="ECO:0000313" key="16">
    <source>
        <dbReference type="Proteomes" id="UP000230233"/>
    </source>
</evidence>
<evidence type="ECO:0000256" key="7">
    <source>
        <dbReference type="ARBA" id="ARBA00022776"/>
    </source>
</evidence>
<gene>
    <name evidence="15" type="primary">Cni-czw-1</name>
    <name evidence="15" type="synonym">Cnig_chr_IV.g14841</name>
    <name evidence="15" type="ORF">B9Z55_014841</name>
</gene>
<proteinExistence type="inferred from homology"/>
<evidence type="ECO:0000256" key="6">
    <source>
        <dbReference type="ARBA" id="ARBA00022618"/>
    </source>
</evidence>
<dbReference type="Proteomes" id="UP000230233">
    <property type="component" value="Chromosome IV"/>
</dbReference>
<dbReference type="Pfam" id="PF20665">
    <property type="entry name" value="Zw10_middle"/>
    <property type="match status" value="1"/>
</dbReference>
<keyword evidence="4" id="KW-0158">Chromosome</keyword>
<keyword evidence="7" id="KW-0498">Mitosis</keyword>
<evidence type="ECO:0000256" key="5">
    <source>
        <dbReference type="ARBA" id="ARBA00022490"/>
    </source>
</evidence>
<dbReference type="OrthoDB" id="534815at2759"/>
<feature type="domain" description="Centromere/kinetochore protein zw10 C-terminal" evidence="13">
    <location>
        <begin position="458"/>
        <end position="586"/>
    </location>
</feature>
<sequence>MMPSSEGSYRDLEKKLKDGLTSISADIVDKYGNLKVALNINNTAKLIFDRLENLEDTAEMSSRELSNLIEQTEKDSPEMLAEIKTQARSCENLVEFLQSMKKVEEQLIIMRSKTTNRIEWGNAILACKDYLNETNLLLEGIQCEGFDMSIPLKHFAAEYSVLSYNCRYQLSADYDRAMSVPKVSKKQGGDKSNVSFTVLNLSTPEEQKNMNETLTAMNMIGQLPERLEAWKTVILNVFCEAIVSSRDGADVFFVDNPTPDQTRFLINQKPRGKKDKPMDVEKVLQSMDVFFSKLSAVLESHELLDACGKSFVAMIGHTIQPKLNEMILKDVVAIAAPVTETAEEDQEMFLRLLQFGEDFVEKMKTLGFFSPDAKLLFSLDTDTIFVTRRCFAIVSKANKLINETYDKLVTVGVDDTAVKDIDLLSKAHTHAELYAKEYGNDLARLWSHDEESQFPSFFAFQKCTVSASTISFVNLLRDNVKAAFACEDEGARAKLALTAENIVRLYVIQSPRKHAELFSSIPNMSAIFYNNCHYISHCIMTMSFEACGENQKTLLEPLLVDSVIRLRNVAADCMEKTLTRCRREMSAYLEDHSIFEHLPVSYKTTKSTFATPDEMIEMADVLVLKEEPKLIKCLAACLLHIRLIAQNLREPLTEVVYCKVIGSLISFLLDSLVRHVVTTSDFRENDANVMADVFKRLLEVVANIVTYREQSKVTDFCAREYFRLNEIVFVLGNRMQDIEHRWFNAKGPMGEHLSRSEVVGLIKALFADSQHRTDLIARL</sequence>
<evidence type="ECO:0000256" key="3">
    <source>
        <dbReference type="ARBA" id="ARBA00006245"/>
    </source>
</evidence>
<comment type="caution">
    <text evidence="15">The sequence shown here is derived from an EMBL/GenBank/DDBJ whole genome shotgun (WGS) entry which is preliminary data.</text>
</comment>
<keyword evidence="10" id="KW-0137">Centromere</keyword>
<dbReference type="GO" id="GO:0051301">
    <property type="term" value="P:cell division"/>
    <property type="evidence" value="ECO:0007669"/>
    <property type="project" value="UniProtKB-KW"/>
</dbReference>
<dbReference type="InterPro" id="IPR046362">
    <property type="entry name" value="Zw10/DSL1_C_sf"/>
</dbReference>
<dbReference type="InterPro" id="IPR048343">
    <property type="entry name" value="ZW10_C"/>
</dbReference>
<dbReference type="Pfam" id="PF20666">
    <property type="entry name" value="ZW10_C"/>
    <property type="match status" value="1"/>
</dbReference>
<dbReference type="GO" id="GO:0005634">
    <property type="term" value="C:nucleus"/>
    <property type="evidence" value="ECO:0007669"/>
    <property type="project" value="InterPro"/>
</dbReference>
<dbReference type="GO" id="GO:1990423">
    <property type="term" value="C:RZZ complex"/>
    <property type="evidence" value="ECO:0007669"/>
    <property type="project" value="TreeGrafter"/>
</dbReference>
<evidence type="ECO:0000256" key="4">
    <source>
        <dbReference type="ARBA" id="ARBA00022454"/>
    </source>
</evidence>
<dbReference type="Pfam" id="PF06248">
    <property type="entry name" value="Zw10_N"/>
    <property type="match status" value="1"/>
</dbReference>
<comment type="similarity">
    <text evidence="3">Belongs to the ZW10 family.</text>
</comment>
<dbReference type="EMBL" id="PDUG01000004">
    <property type="protein sequence ID" value="PIC35502.1"/>
    <property type="molecule type" value="Genomic_DNA"/>
</dbReference>
<reference evidence="16" key="1">
    <citation type="submission" date="2017-10" db="EMBL/GenBank/DDBJ databases">
        <title>Rapid genome shrinkage in a self-fertile nematode reveals novel sperm competition proteins.</title>
        <authorList>
            <person name="Yin D."/>
            <person name="Schwarz E.M."/>
            <person name="Thomas C.G."/>
            <person name="Felde R.L."/>
            <person name="Korf I.F."/>
            <person name="Cutter A.D."/>
            <person name="Schartner C.M."/>
            <person name="Ralston E.J."/>
            <person name="Meyer B.J."/>
            <person name="Haag E.S."/>
        </authorList>
    </citation>
    <scope>NUCLEOTIDE SEQUENCE [LARGE SCALE GENOMIC DNA]</scope>
    <source>
        <strain evidence="16">JU1422</strain>
    </source>
</reference>
<dbReference type="Pfam" id="PF22766">
    <property type="entry name" value="ZW10_C2"/>
    <property type="match status" value="1"/>
</dbReference>
<protein>
    <recommendedName>
        <fullName evidence="17">Centromere/kinetochore protein zw10 homolog</fullName>
    </recommendedName>
</protein>
<feature type="domain" description="ZW10 C-terminal helical" evidence="14">
    <location>
        <begin position="632"/>
        <end position="779"/>
    </location>
</feature>
<keyword evidence="16" id="KW-1185">Reference proteome</keyword>
<keyword evidence="5" id="KW-0963">Cytoplasm</keyword>
<dbReference type="PANTHER" id="PTHR12205">
    <property type="entry name" value="CENTROMERE/KINETOCHORE PROTEIN ZW10"/>
    <property type="match status" value="1"/>
</dbReference>
<name>A0A2G5U7I9_9PELO</name>
<evidence type="ECO:0000256" key="9">
    <source>
        <dbReference type="ARBA" id="ARBA00023306"/>
    </source>
</evidence>
<dbReference type="Gene3D" id="1.10.357.150">
    <property type="match status" value="1"/>
</dbReference>
<evidence type="ECO:0000256" key="8">
    <source>
        <dbReference type="ARBA" id="ARBA00022838"/>
    </source>
</evidence>
<dbReference type="AlphaFoldDB" id="A0A2G5U7I9"/>
<evidence type="ECO:0000256" key="2">
    <source>
        <dbReference type="ARBA" id="ARBA00004629"/>
    </source>
</evidence>
<keyword evidence="6" id="KW-0132">Cell division</keyword>
<dbReference type="PANTHER" id="PTHR12205:SF0">
    <property type="entry name" value="CENTROMERE_KINETOCHORE PROTEIN ZW10 HOMOLOG"/>
    <property type="match status" value="1"/>
</dbReference>
<evidence type="ECO:0000313" key="15">
    <source>
        <dbReference type="EMBL" id="PIC35502.1"/>
    </source>
</evidence>
<keyword evidence="8" id="KW-0995">Kinetochore</keyword>
<dbReference type="GO" id="GO:0007094">
    <property type="term" value="P:mitotic spindle assembly checkpoint signaling"/>
    <property type="evidence" value="ECO:0007669"/>
    <property type="project" value="TreeGrafter"/>
</dbReference>
<dbReference type="STRING" id="1611254.A0A2G5U7I9"/>
<dbReference type="InterPro" id="IPR009361">
    <property type="entry name" value="Zw10_N"/>
</dbReference>
<organism evidence="15 16">
    <name type="scientific">Caenorhabditis nigoni</name>
    <dbReference type="NCBI Taxonomy" id="1611254"/>
    <lineage>
        <taxon>Eukaryota</taxon>
        <taxon>Metazoa</taxon>
        <taxon>Ecdysozoa</taxon>
        <taxon>Nematoda</taxon>
        <taxon>Chromadorea</taxon>
        <taxon>Rhabditida</taxon>
        <taxon>Rhabditina</taxon>
        <taxon>Rhabditomorpha</taxon>
        <taxon>Rhabditoidea</taxon>
        <taxon>Rhabditidae</taxon>
        <taxon>Peloderinae</taxon>
        <taxon>Caenorhabditis</taxon>
    </lineage>
</organism>
<evidence type="ECO:0000259" key="14">
    <source>
        <dbReference type="Pfam" id="PF22766"/>
    </source>
</evidence>
<evidence type="ECO:0000256" key="10">
    <source>
        <dbReference type="ARBA" id="ARBA00023328"/>
    </source>
</evidence>
<feature type="domain" description="Centromere/kinetochore protein zw10 middle" evidence="12">
    <location>
        <begin position="170"/>
        <end position="401"/>
    </location>
</feature>
<dbReference type="InterPro" id="IPR055148">
    <property type="entry name" value="ZW10_C_2"/>
</dbReference>
<evidence type="ECO:0000256" key="1">
    <source>
        <dbReference type="ARBA" id="ARBA00004496"/>
    </source>
</evidence>
<dbReference type="InterPro" id="IPR048344">
    <property type="entry name" value="Zw10_middle"/>
</dbReference>
<comment type="subcellular location">
    <subcellularLocation>
        <location evidence="2">Chromosome</location>
        <location evidence="2">Centromere</location>
        <location evidence="2">Kinetochore</location>
    </subcellularLocation>
    <subcellularLocation>
        <location evidence="1">Cytoplasm</location>
    </subcellularLocation>
</comment>
<accession>A0A2G5U7I9</accession>
<evidence type="ECO:0000259" key="12">
    <source>
        <dbReference type="Pfam" id="PF20665"/>
    </source>
</evidence>
<evidence type="ECO:0008006" key="17">
    <source>
        <dbReference type="Google" id="ProtNLM"/>
    </source>
</evidence>
<evidence type="ECO:0000259" key="13">
    <source>
        <dbReference type="Pfam" id="PF20666"/>
    </source>
</evidence>
<feature type="domain" description="Centromere/kinetochore protein zw10 N-terminal" evidence="11">
    <location>
        <begin position="12"/>
        <end position="107"/>
    </location>
</feature>
<dbReference type="GO" id="GO:0006888">
    <property type="term" value="P:endoplasmic reticulum to Golgi vesicle-mediated transport"/>
    <property type="evidence" value="ECO:0007669"/>
    <property type="project" value="TreeGrafter"/>
</dbReference>
<dbReference type="GO" id="GO:0005737">
    <property type="term" value="C:cytoplasm"/>
    <property type="evidence" value="ECO:0007669"/>
    <property type="project" value="UniProtKB-SubCell"/>
</dbReference>
<keyword evidence="9" id="KW-0131">Cell cycle</keyword>
<evidence type="ECO:0000259" key="11">
    <source>
        <dbReference type="Pfam" id="PF06248"/>
    </source>
</evidence>